<proteinExistence type="predicted"/>
<evidence type="ECO:0000313" key="1">
    <source>
        <dbReference type="EMBL" id="NYZ25061.1"/>
    </source>
</evidence>
<dbReference type="InterPro" id="IPR016084">
    <property type="entry name" value="Haem_Oase-like_multi-hlx"/>
</dbReference>
<sequence length="192" mass="20648">MTPADGTARRTLRRVTAAVHERLHHHRLLAPLTAPDLTVGQYRDALAALHGFHAPVERRLAMHGPAETARLERLARDLEALGADPAALPEVESLPDLSAPPARLAARYVLDGSAHGGRAMLPGVRRALGDRAETATAFLADDRPELPRRWTALLARLEAELAEPAALTVAAATAEALFAALERWLDTRAAAR</sequence>
<protein>
    <submittedName>
        <fullName evidence="1">Biliverdin-producing heme oxygenase</fullName>
    </submittedName>
</protein>
<gene>
    <name evidence="1" type="ORF">HND93_35615</name>
</gene>
<dbReference type="CDD" id="cd19166">
    <property type="entry name" value="HemeO-bac"/>
    <property type="match status" value="1"/>
</dbReference>
<organism evidence="1 2">
    <name type="scientific">Azospirillum oleiclasticum</name>
    <dbReference type="NCBI Taxonomy" id="2735135"/>
    <lineage>
        <taxon>Bacteria</taxon>
        <taxon>Pseudomonadati</taxon>
        <taxon>Pseudomonadota</taxon>
        <taxon>Alphaproteobacteria</taxon>
        <taxon>Rhodospirillales</taxon>
        <taxon>Azospirillaceae</taxon>
        <taxon>Azospirillum</taxon>
    </lineage>
</organism>
<dbReference type="Proteomes" id="UP000584642">
    <property type="component" value="Unassembled WGS sequence"/>
</dbReference>
<keyword evidence="2" id="KW-1185">Reference proteome</keyword>
<accession>A0ABX2TL18</accession>
<dbReference type="EMBL" id="JABFDB010000053">
    <property type="protein sequence ID" value="NYZ25061.1"/>
    <property type="molecule type" value="Genomic_DNA"/>
</dbReference>
<dbReference type="Gene3D" id="1.20.910.10">
    <property type="entry name" value="Heme oxygenase-like"/>
    <property type="match status" value="1"/>
</dbReference>
<reference evidence="1 2" key="1">
    <citation type="submission" date="2020-05" db="EMBL/GenBank/DDBJ databases">
        <title>Azospirillum oleiclasticum sp. nov, a nitrogen-fixing and heavy crude oil-emulsifying bacterium isolated from the crude oil of Yumen Oilfield.</title>
        <authorList>
            <person name="Wu D."/>
            <person name="Cai M."/>
            <person name="Zhang X."/>
        </authorList>
    </citation>
    <scope>NUCLEOTIDE SEQUENCE [LARGE SCALE GENOMIC DNA]</scope>
    <source>
        <strain evidence="1 2">ROY-1-1-2</strain>
    </source>
</reference>
<name>A0ABX2TL18_9PROT</name>
<dbReference type="InterPro" id="IPR016053">
    <property type="entry name" value="Haem_Oase-like"/>
</dbReference>
<dbReference type="SUPFAM" id="SSF48613">
    <property type="entry name" value="Heme oxygenase-like"/>
    <property type="match status" value="1"/>
</dbReference>
<dbReference type="RefSeq" id="WP_180286835.1">
    <property type="nucleotide sequence ID" value="NZ_JABFDB010000053.1"/>
</dbReference>
<evidence type="ECO:0000313" key="2">
    <source>
        <dbReference type="Proteomes" id="UP000584642"/>
    </source>
</evidence>
<comment type="caution">
    <text evidence="1">The sequence shown here is derived from an EMBL/GenBank/DDBJ whole genome shotgun (WGS) entry which is preliminary data.</text>
</comment>
<dbReference type="Pfam" id="PF01126">
    <property type="entry name" value="Heme_oxygenase"/>
    <property type="match status" value="1"/>
</dbReference>